<evidence type="ECO:0000313" key="1">
    <source>
        <dbReference type="EMBL" id="KAJ0096633.1"/>
    </source>
</evidence>
<protein>
    <submittedName>
        <fullName evidence="1">Uncharacterized protein</fullName>
    </submittedName>
</protein>
<sequence length="170" mass="18723">MKAPNSYHSSLHAVRKAPLKPRKKPIAPLPPTRPKVYKVDPVNFLDLVQKLTGSSECQVSTSQTCGSTSIECGDNYAAAPLQLLPSPAKTPLSALYKELMSEMSDSKPQKMLDCGMESNSLGLSLSPSSHTWVCFPSFESWNSFQFGAKHSSLVLSEMLHLLFSCTFFFF</sequence>
<organism evidence="1 2">
    <name type="scientific">Pistacia atlantica</name>
    <dbReference type="NCBI Taxonomy" id="434234"/>
    <lineage>
        <taxon>Eukaryota</taxon>
        <taxon>Viridiplantae</taxon>
        <taxon>Streptophyta</taxon>
        <taxon>Embryophyta</taxon>
        <taxon>Tracheophyta</taxon>
        <taxon>Spermatophyta</taxon>
        <taxon>Magnoliopsida</taxon>
        <taxon>eudicotyledons</taxon>
        <taxon>Gunneridae</taxon>
        <taxon>Pentapetalae</taxon>
        <taxon>rosids</taxon>
        <taxon>malvids</taxon>
        <taxon>Sapindales</taxon>
        <taxon>Anacardiaceae</taxon>
        <taxon>Pistacia</taxon>
    </lineage>
</organism>
<dbReference type="Proteomes" id="UP001164250">
    <property type="component" value="Chromosome 5"/>
</dbReference>
<accession>A0ACC1BCI0</accession>
<keyword evidence="2" id="KW-1185">Reference proteome</keyword>
<reference evidence="2" key="1">
    <citation type="journal article" date="2023" name="G3 (Bethesda)">
        <title>Genome assembly and association tests identify interacting loci associated with vigor, precocity, and sex in interspecific pistachio rootstocks.</title>
        <authorList>
            <person name="Palmer W."/>
            <person name="Jacygrad E."/>
            <person name="Sagayaradj S."/>
            <person name="Cavanaugh K."/>
            <person name="Han R."/>
            <person name="Bertier L."/>
            <person name="Beede B."/>
            <person name="Kafkas S."/>
            <person name="Golino D."/>
            <person name="Preece J."/>
            <person name="Michelmore R."/>
        </authorList>
    </citation>
    <scope>NUCLEOTIDE SEQUENCE [LARGE SCALE GENOMIC DNA]</scope>
</reference>
<name>A0ACC1BCI0_9ROSI</name>
<dbReference type="EMBL" id="CM047901">
    <property type="protein sequence ID" value="KAJ0096633.1"/>
    <property type="molecule type" value="Genomic_DNA"/>
</dbReference>
<evidence type="ECO:0000313" key="2">
    <source>
        <dbReference type="Proteomes" id="UP001164250"/>
    </source>
</evidence>
<proteinExistence type="predicted"/>
<comment type="caution">
    <text evidence="1">The sequence shown here is derived from an EMBL/GenBank/DDBJ whole genome shotgun (WGS) entry which is preliminary data.</text>
</comment>
<gene>
    <name evidence="1" type="ORF">Patl1_28488</name>
</gene>